<dbReference type="InterPro" id="IPR019734">
    <property type="entry name" value="TPR_rpt"/>
</dbReference>
<name>A0A0B6WVS5_9BACT</name>
<evidence type="ECO:0000256" key="1">
    <source>
        <dbReference type="PROSITE-ProRule" id="PRU00339"/>
    </source>
</evidence>
<feature type="repeat" description="TPR" evidence="1">
    <location>
        <begin position="325"/>
        <end position="358"/>
    </location>
</feature>
<dbReference type="PANTHER" id="PTHR12558:SF13">
    <property type="entry name" value="CELL DIVISION CYCLE PROTEIN 27 HOMOLOG"/>
    <property type="match status" value="1"/>
</dbReference>
<feature type="repeat" description="TPR" evidence="1">
    <location>
        <begin position="87"/>
        <end position="120"/>
    </location>
</feature>
<feature type="transmembrane region" description="Helical" evidence="3">
    <location>
        <begin position="12"/>
        <end position="31"/>
    </location>
</feature>
<dbReference type="AlphaFoldDB" id="A0A0B6WVS5"/>
<evidence type="ECO:0000313" key="4">
    <source>
        <dbReference type="EMBL" id="CDM64384.1"/>
    </source>
</evidence>
<dbReference type="EMBL" id="CBXV010000002">
    <property type="protein sequence ID" value="CDM64384.1"/>
    <property type="molecule type" value="Genomic_DNA"/>
</dbReference>
<dbReference type="SUPFAM" id="SSF48452">
    <property type="entry name" value="TPR-like"/>
    <property type="match status" value="2"/>
</dbReference>
<accession>A0A0B6WVS5</accession>
<evidence type="ECO:0000313" key="5">
    <source>
        <dbReference type="Proteomes" id="UP000031518"/>
    </source>
</evidence>
<gene>
    <name evidence="4" type="ORF">PYK22_00377</name>
</gene>
<keyword evidence="3" id="KW-0812">Transmembrane</keyword>
<protein>
    <submittedName>
        <fullName evidence="4">TPR repeat/Tetratricopeptide repeat</fullName>
    </submittedName>
</protein>
<dbReference type="Proteomes" id="UP000031518">
    <property type="component" value="Unassembled WGS sequence"/>
</dbReference>
<reference evidence="4 5" key="1">
    <citation type="submission" date="2013-12" db="EMBL/GenBank/DDBJ databases">
        <authorList>
            <person name="Stott M."/>
        </authorList>
    </citation>
    <scope>NUCLEOTIDE SEQUENCE [LARGE SCALE GENOMIC DNA]</scope>
    <source>
        <strain evidence="4 5">K22</strain>
    </source>
</reference>
<dbReference type="Pfam" id="PF13181">
    <property type="entry name" value="TPR_8"/>
    <property type="match status" value="1"/>
</dbReference>
<dbReference type="PANTHER" id="PTHR12558">
    <property type="entry name" value="CELL DIVISION CYCLE 16,23,27"/>
    <property type="match status" value="1"/>
</dbReference>
<dbReference type="Gene3D" id="1.25.40.10">
    <property type="entry name" value="Tetratricopeptide repeat domain"/>
    <property type="match status" value="2"/>
</dbReference>
<evidence type="ECO:0000256" key="2">
    <source>
        <dbReference type="SAM" id="MobiDB-lite"/>
    </source>
</evidence>
<keyword evidence="3" id="KW-0472">Membrane</keyword>
<evidence type="ECO:0000256" key="3">
    <source>
        <dbReference type="SAM" id="Phobius"/>
    </source>
</evidence>
<sequence>MAGRSCPVSCVLVRATGVSCLAVLLCCLLAVQDVAGQKRRSARQGAGASSQEFARLAAQAAEAREAGRIDEAIEFYQKAVRLRPRWDEGWWYLATLLYDRDRYAEAARAFERAAALHPQAGIAWAMLGLCEFQLRQYDAAFAHIQRGRELGLVQNEELLRVLKYHEALLFLLKGDFETALQRLDVLANQGLNTEELIMALGLALLRIPILPSQLDPTSRDRELIRRLGWAELQAAQKNFTDAQREYERIAAEYAKTPNVQYAYGRYLVSRRDDDKALAAFKREIENSPQNGLARLQIAYIKLKNREPAEGIPFAEEAVRLNPRDPLAHYILGRLLFDLGQTARAIESLETARTLAPQEPKIYFALARAYARANRRADAEQAREMFLKLNKAVEEAENRGLKRADAIQEEPEKAPERSQ</sequence>
<feature type="region of interest" description="Disordered" evidence="2">
    <location>
        <begin position="396"/>
        <end position="418"/>
    </location>
</feature>
<organism evidence="4 5">
    <name type="scientific">Pyrinomonas methylaliphatogenes</name>
    <dbReference type="NCBI Taxonomy" id="454194"/>
    <lineage>
        <taxon>Bacteria</taxon>
        <taxon>Pseudomonadati</taxon>
        <taxon>Acidobacteriota</taxon>
        <taxon>Blastocatellia</taxon>
        <taxon>Blastocatellales</taxon>
        <taxon>Pyrinomonadaceae</taxon>
        <taxon>Pyrinomonas</taxon>
    </lineage>
</organism>
<dbReference type="STRING" id="454194.PYK22_00377"/>
<reference evidence="4 5" key="2">
    <citation type="submission" date="2015-01" db="EMBL/GenBank/DDBJ databases">
        <title>Complete genome sequence of Pyrinomonas methylaliphatogenes type strain K22T.</title>
        <authorList>
            <person name="Lee K.C.Y."/>
            <person name="Power J.F."/>
            <person name="Dunfield P.F."/>
            <person name="Morgan X.C."/>
            <person name="Huttenhower C."/>
            <person name="Stott M.B."/>
        </authorList>
    </citation>
    <scope>NUCLEOTIDE SEQUENCE [LARGE SCALE GENOMIC DNA]</scope>
    <source>
        <strain evidence="4 5">K22</strain>
    </source>
</reference>
<dbReference type="Pfam" id="PF13432">
    <property type="entry name" value="TPR_16"/>
    <property type="match status" value="3"/>
</dbReference>
<keyword evidence="5" id="KW-1185">Reference proteome</keyword>
<proteinExistence type="predicted"/>
<dbReference type="InterPro" id="IPR011990">
    <property type="entry name" value="TPR-like_helical_dom_sf"/>
</dbReference>
<feature type="repeat" description="TPR" evidence="1">
    <location>
        <begin position="257"/>
        <end position="290"/>
    </location>
</feature>
<dbReference type="RefSeq" id="WP_083437523.1">
    <property type="nucleotide sequence ID" value="NZ_CBXV010000002.1"/>
</dbReference>
<keyword evidence="1" id="KW-0802">TPR repeat</keyword>
<dbReference type="OrthoDB" id="116767at2"/>
<dbReference type="SMART" id="SM00028">
    <property type="entry name" value="TPR"/>
    <property type="match status" value="7"/>
</dbReference>
<dbReference type="PROSITE" id="PS50005">
    <property type="entry name" value="TPR"/>
    <property type="match status" value="3"/>
</dbReference>
<keyword evidence="3" id="KW-1133">Transmembrane helix</keyword>